<dbReference type="Proteomes" id="UP000006034">
    <property type="component" value="Unassembled WGS sequence"/>
</dbReference>
<feature type="active site" description="Proton acceptor" evidence="10">
    <location>
        <position position="313"/>
    </location>
</feature>
<protein>
    <recommendedName>
        <fullName evidence="4 10">Nicotinate-nucleotide--dimethylbenzimidazole phosphoribosyltransferase</fullName>
        <shortName evidence="10">NN:DBI PRT</shortName>
        <ecNumber evidence="3 10">2.4.2.21</ecNumber>
    </recommendedName>
    <alternativeName>
        <fullName evidence="8 10">N(1)-alpha-phosphoribosyltransferase</fullName>
    </alternativeName>
</protein>
<dbReference type="SUPFAM" id="SSF52733">
    <property type="entry name" value="Nicotinate mononucleotide:5,6-dimethylbenzimidazole phosphoribosyltransferase (CobT)"/>
    <property type="match status" value="1"/>
</dbReference>
<evidence type="ECO:0000256" key="10">
    <source>
        <dbReference type="HAMAP-Rule" id="MF_00230"/>
    </source>
</evidence>
<organism evidence="11 12">
    <name type="scientific">Bilophila wadsworthia (strain 3_1_6)</name>
    <dbReference type="NCBI Taxonomy" id="563192"/>
    <lineage>
        <taxon>Bacteria</taxon>
        <taxon>Pseudomonadati</taxon>
        <taxon>Thermodesulfobacteriota</taxon>
        <taxon>Desulfovibrionia</taxon>
        <taxon>Desulfovibrionales</taxon>
        <taxon>Desulfovibrionaceae</taxon>
        <taxon>Bilophila</taxon>
    </lineage>
</organism>
<dbReference type="PANTHER" id="PTHR43463:SF1">
    <property type="entry name" value="NICOTINATE-NUCLEOTIDE--DIMETHYLBENZIMIDAZOLE PHOSPHORIBOSYLTRANSFERASE"/>
    <property type="match status" value="1"/>
</dbReference>
<dbReference type="RefSeq" id="WP_016360783.1">
    <property type="nucleotide sequence ID" value="NZ_KE150238.1"/>
</dbReference>
<evidence type="ECO:0000256" key="6">
    <source>
        <dbReference type="ARBA" id="ARBA00022676"/>
    </source>
</evidence>
<evidence type="ECO:0000256" key="1">
    <source>
        <dbReference type="ARBA" id="ARBA00005049"/>
    </source>
</evidence>
<gene>
    <name evidence="10" type="primary">cobT</name>
    <name evidence="11" type="ORF">HMPREF0179_01157</name>
</gene>
<reference evidence="11 12" key="2">
    <citation type="submission" date="2013-04" db="EMBL/GenBank/DDBJ databases">
        <title>The Genome Sequence of Bilophila wadsworthia 3_1_6.</title>
        <authorList>
            <consortium name="The Broad Institute Genomics Platform"/>
            <person name="Earl A."/>
            <person name="Ward D."/>
            <person name="Feldgarden M."/>
            <person name="Gevers D."/>
            <person name="Sibley C."/>
            <person name="Strauss J."/>
            <person name="Allen-Vercoe E."/>
            <person name="Walker B."/>
            <person name="Young S."/>
            <person name="Zeng Q."/>
            <person name="Gargeya S."/>
            <person name="Fitzgerald M."/>
            <person name="Haas B."/>
            <person name="Abouelleil A."/>
            <person name="Allen A.W."/>
            <person name="Alvarado L."/>
            <person name="Arachchi H.M."/>
            <person name="Berlin A.M."/>
            <person name="Chapman S.B."/>
            <person name="Gainer-Dewar J."/>
            <person name="Goldberg J."/>
            <person name="Griggs A."/>
            <person name="Gujja S."/>
            <person name="Hansen M."/>
            <person name="Howarth C."/>
            <person name="Imamovic A."/>
            <person name="Ireland A."/>
            <person name="Larimer J."/>
            <person name="McCowan C."/>
            <person name="Murphy C."/>
            <person name="Pearson M."/>
            <person name="Poon T.W."/>
            <person name="Priest M."/>
            <person name="Roberts A."/>
            <person name="Saif S."/>
            <person name="Shea T."/>
            <person name="Sisk P."/>
            <person name="Sykes S."/>
            <person name="Wortman J."/>
            <person name="Nusbaum C."/>
            <person name="Birren B."/>
        </authorList>
    </citation>
    <scope>NUCLEOTIDE SEQUENCE [LARGE SCALE GENOMIC DNA]</scope>
    <source>
        <strain evidence="11 12">3_1_6</strain>
    </source>
</reference>
<dbReference type="HOGENOM" id="CLU_002982_0_0_7"/>
<sequence length="344" mass="35724">MNNLTIPAYSEQAAQAVKERLDSLAKVPGSLGKLEELAIRLAGITGRTCPSFPQKSVVLFAADHDITLKGVSATGQEVTEIQVRNFLKGGGTINAFCRNAGASLTVVDVGIKGDVGGAEGLVRRKVVHAARDFSEGPAMTREEALACVQVGIDMAHEEAKKGVTLLSAGEMGIGNTSPSSAVAAVLTGAPVEGVTGIGSGIPSERVRHKAELIRQGIERNRPNPADAVDVLAKVGGPELGAMAGLMLGGASLRIPVVVDGFIAGAAAAIAIGIRPGVRDMLVGSHSSFEPGHRILMNHLNIPTYLDLGLRLGEGTGAVLLYPLIDASVRILTEMRTLKELDINR</sequence>
<comment type="catalytic activity">
    <reaction evidence="9 10">
        <text>5,6-dimethylbenzimidazole + nicotinate beta-D-ribonucleotide = alpha-ribazole 5'-phosphate + nicotinate + H(+)</text>
        <dbReference type="Rhea" id="RHEA:11196"/>
        <dbReference type="ChEBI" id="CHEBI:15378"/>
        <dbReference type="ChEBI" id="CHEBI:15890"/>
        <dbReference type="ChEBI" id="CHEBI:32544"/>
        <dbReference type="ChEBI" id="CHEBI:57502"/>
        <dbReference type="ChEBI" id="CHEBI:57918"/>
        <dbReference type="EC" id="2.4.2.21"/>
    </reaction>
</comment>
<dbReference type="InterPro" id="IPR036087">
    <property type="entry name" value="Nict_dMeBzImd_PRibTrfase_sf"/>
</dbReference>
<dbReference type="STRING" id="563192.HMPREF0179_01157"/>
<dbReference type="InterPro" id="IPR023195">
    <property type="entry name" value="Nict_dMeBzImd_PRibTrfase_N"/>
</dbReference>
<dbReference type="EMBL" id="ADCP02000001">
    <property type="protein sequence ID" value="EFV45051.2"/>
    <property type="molecule type" value="Genomic_DNA"/>
</dbReference>
<dbReference type="NCBIfam" id="NF000996">
    <property type="entry name" value="PRK00105.1"/>
    <property type="match status" value="1"/>
</dbReference>
<dbReference type="PANTHER" id="PTHR43463">
    <property type="entry name" value="NICOTINATE-NUCLEOTIDE--DIMETHYLBENZIMIDAZOLE PHOSPHORIBOSYLTRANSFERASE"/>
    <property type="match status" value="1"/>
</dbReference>
<evidence type="ECO:0000313" key="11">
    <source>
        <dbReference type="EMBL" id="EFV45051.2"/>
    </source>
</evidence>
<evidence type="ECO:0000256" key="5">
    <source>
        <dbReference type="ARBA" id="ARBA00022573"/>
    </source>
</evidence>
<evidence type="ECO:0000256" key="2">
    <source>
        <dbReference type="ARBA" id="ARBA00007110"/>
    </source>
</evidence>
<dbReference type="InterPro" id="IPR003200">
    <property type="entry name" value="Nict_dMeBzImd_PRibTrfase"/>
</dbReference>
<comment type="pathway">
    <text evidence="1 10">Nucleoside biosynthesis; alpha-ribazole biosynthesis; alpha-ribazole from 5,6-dimethylbenzimidazole: step 1/2.</text>
</comment>
<dbReference type="CDD" id="cd02439">
    <property type="entry name" value="DMB-PRT_CobT"/>
    <property type="match status" value="1"/>
</dbReference>
<dbReference type="GO" id="GO:0008939">
    <property type="term" value="F:nicotinate-nucleotide-dimethylbenzimidazole phosphoribosyltransferase activity"/>
    <property type="evidence" value="ECO:0007669"/>
    <property type="project" value="UniProtKB-UniRule"/>
</dbReference>
<dbReference type="Gene3D" id="1.10.1610.10">
    <property type="match status" value="1"/>
</dbReference>
<evidence type="ECO:0000256" key="3">
    <source>
        <dbReference type="ARBA" id="ARBA00011991"/>
    </source>
</evidence>
<evidence type="ECO:0000256" key="9">
    <source>
        <dbReference type="ARBA" id="ARBA00047340"/>
    </source>
</evidence>
<dbReference type="FunFam" id="3.40.50.10210:FF:000001">
    <property type="entry name" value="Nicotinate-nucleotide--dimethylbenzimidazole phosphoribosyltransferase"/>
    <property type="match status" value="1"/>
</dbReference>
<dbReference type="GeneID" id="78086296"/>
<proteinExistence type="inferred from homology"/>
<comment type="similarity">
    <text evidence="2 10">Belongs to the CobT family.</text>
</comment>
<keyword evidence="7 10" id="KW-0808">Transferase</keyword>
<evidence type="ECO:0000256" key="8">
    <source>
        <dbReference type="ARBA" id="ARBA00030686"/>
    </source>
</evidence>
<evidence type="ECO:0000256" key="4">
    <source>
        <dbReference type="ARBA" id="ARBA00015486"/>
    </source>
</evidence>
<comment type="function">
    <text evidence="10">Catalyzes the synthesis of alpha-ribazole-5'-phosphate from nicotinate mononucleotide (NAMN) and 5,6-dimethylbenzimidazole (DMB).</text>
</comment>
<keyword evidence="6 10" id="KW-0328">Glycosyltransferase</keyword>
<dbReference type="HAMAP" id="MF_00230">
    <property type="entry name" value="CobT"/>
    <property type="match status" value="1"/>
</dbReference>
<dbReference type="NCBIfam" id="TIGR03160">
    <property type="entry name" value="cobT_DBIPRT"/>
    <property type="match status" value="1"/>
</dbReference>
<dbReference type="eggNOG" id="COG2038">
    <property type="taxonomic scope" value="Bacteria"/>
</dbReference>
<evidence type="ECO:0000256" key="7">
    <source>
        <dbReference type="ARBA" id="ARBA00022679"/>
    </source>
</evidence>
<reference evidence="11 12" key="1">
    <citation type="submission" date="2010-10" db="EMBL/GenBank/DDBJ databases">
        <authorList>
            <consortium name="The Broad Institute Genome Sequencing Platform"/>
            <person name="Ward D."/>
            <person name="Earl A."/>
            <person name="Feldgarden M."/>
            <person name="Young S.K."/>
            <person name="Gargeya S."/>
            <person name="Zeng Q."/>
            <person name="Alvarado L."/>
            <person name="Berlin A."/>
            <person name="Bochicchio J."/>
            <person name="Chapman S.B."/>
            <person name="Chen Z."/>
            <person name="Freedman E."/>
            <person name="Gellesch M."/>
            <person name="Goldberg J."/>
            <person name="Griggs A."/>
            <person name="Gujja S."/>
            <person name="Heilman E."/>
            <person name="Heiman D."/>
            <person name="Howarth C."/>
            <person name="Mehta T."/>
            <person name="Neiman D."/>
            <person name="Pearson M."/>
            <person name="Roberts A."/>
            <person name="Saif S."/>
            <person name="Shea T."/>
            <person name="Shenoy N."/>
            <person name="Sisk P."/>
            <person name="Stolte C."/>
            <person name="Sykes S."/>
            <person name="White J."/>
            <person name="Yandava C."/>
            <person name="Allen-Vercoe E."/>
            <person name="Sibley C."/>
            <person name="Ambrose C.E."/>
            <person name="Strauss J."/>
            <person name="Daigneault M."/>
            <person name="Haas B."/>
            <person name="Nusbaum C."/>
            <person name="Birren B."/>
        </authorList>
    </citation>
    <scope>NUCLEOTIDE SEQUENCE [LARGE SCALE GENOMIC DNA]</scope>
    <source>
        <strain evidence="11 12">3_1_6</strain>
    </source>
</reference>
<dbReference type="InterPro" id="IPR017846">
    <property type="entry name" value="Nict_dMeBzImd_PRibTrfase_bact"/>
</dbReference>
<dbReference type="AlphaFoldDB" id="E5Y4P5"/>
<dbReference type="EC" id="2.4.2.21" evidence="3 10"/>
<keyword evidence="5 10" id="KW-0169">Cobalamin biosynthesis</keyword>
<keyword evidence="12" id="KW-1185">Reference proteome</keyword>
<dbReference type="UniPathway" id="UPA00061">
    <property type="reaction ID" value="UER00516"/>
</dbReference>
<evidence type="ECO:0000313" key="12">
    <source>
        <dbReference type="Proteomes" id="UP000006034"/>
    </source>
</evidence>
<name>E5Y4P5_BILW3</name>
<dbReference type="GO" id="GO:0009236">
    <property type="term" value="P:cobalamin biosynthetic process"/>
    <property type="evidence" value="ECO:0007669"/>
    <property type="project" value="UniProtKB-UniRule"/>
</dbReference>
<dbReference type="OrthoDB" id="9781491at2"/>
<dbReference type="Gene3D" id="3.40.50.10210">
    <property type="match status" value="1"/>
</dbReference>
<accession>E5Y4P5</accession>
<comment type="caution">
    <text evidence="11">The sequence shown here is derived from an EMBL/GenBank/DDBJ whole genome shotgun (WGS) entry which is preliminary data.</text>
</comment>
<dbReference type="Pfam" id="PF02277">
    <property type="entry name" value="DBI_PRT"/>
    <property type="match status" value="1"/>
</dbReference>